<keyword evidence="5" id="KW-0804">Transcription</keyword>
<dbReference type="Gene3D" id="1.10.10.10">
    <property type="entry name" value="Winged helix-like DNA-binding domain superfamily/Winged helix DNA-binding domain"/>
    <property type="match status" value="1"/>
</dbReference>
<evidence type="ECO:0000259" key="6">
    <source>
        <dbReference type="Pfam" id="PF04542"/>
    </source>
</evidence>
<dbReference type="OrthoDB" id="5511315at2"/>
<dbReference type="InterPro" id="IPR013324">
    <property type="entry name" value="RNA_pol_sigma_r3/r4-like"/>
</dbReference>
<dbReference type="SUPFAM" id="SSF88946">
    <property type="entry name" value="Sigma2 domain of RNA polymerase sigma factors"/>
    <property type="match status" value="1"/>
</dbReference>
<organism evidence="8 9">
    <name type="scientific">Labilithrix luteola</name>
    <dbReference type="NCBI Taxonomy" id="1391654"/>
    <lineage>
        <taxon>Bacteria</taxon>
        <taxon>Pseudomonadati</taxon>
        <taxon>Myxococcota</taxon>
        <taxon>Polyangia</taxon>
        <taxon>Polyangiales</taxon>
        <taxon>Labilitrichaceae</taxon>
        <taxon>Labilithrix</taxon>
    </lineage>
</organism>
<dbReference type="SUPFAM" id="SSF88659">
    <property type="entry name" value="Sigma3 and sigma4 domains of RNA polymerase sigma factors"/>
    <property type="match status" value="1"/>
</dbReference>
<evidence type="ECO:0000313" key="8">
    <source>
        <dbReference type="EMBL" id="AKV04771.1"/>
    </source>
</evidence>
<dbReference type="Pfam" id="PF08281">
    <property type="entry name" value="Sigma70_r4_2"/>
    <property type="match status" value="1"/>
</dbReference>
<dbReference type="GO" id="GO:0006352">
    <property type="term" value="P:DNA-templated transcription initiation"/>
    <property type="evidence" value="ECO:0007669"/>
    <property type="project" value="InterPro"/>
</dbReference>
<dbReference type="InterPro" id="IPR007627">
    <property type="entry name" value="RNA_pol_sigma70_r2"/>
</dbReference>
<dbReference type="Proteomes" id="UP000064967">
    <property type="component" value="Chromosome"/>
</dbReference>
<keyword evidence="4" id="KW-0238">DNA-binding</keyword>
<feature type="domain" description="RNA polymerase sigma-70 region 2" evidence="6">
    <location>
        <begin position="30"/>
        <end position="94"/>
    </location>
</feature>
<keyword evidence="3" id="KW-0731">Sigma factor</keyword>
<dbReference type="InterPro" id="IPR013325">
    <property type="entry name" value="RNA_pol_sigma_r2"/>
</dbReference>
<evidence type="ECO:0000256" key="5">
    <source>
        <dbReference type="ARBA" id="ARBA00023163"/>
    </source>
</evidence>
<evidence type="ECO:0000256" key="2">
    <source>
        <dbReference type="ARBA" id="ARBA00023015"/>
    </source>
</evidence>
<gene>
    <name evidence="8" type="ORF">AKJ09_11434</name>
</gene>
<dbReference type="GO" id="GO:0016987">
    <property type="term" value="F:sigma factor activity"/>
    <property type="evidence" value="ECO:0007669"/>
    <property type="project" value="UniProtKB-KW"/>
</dbReference>
<evidence type="ECO:0000256" key="1">
    <source>
        <dbReference type="ARBA" id="ARBA00010641"/>
    </source>
</evidence>
<dbReference type="InterPro" id="IPR039425">
    <property type="entry name" value="RNA_pol_sigma-70-like"/>
</dbReference>
<keyword evidence="9" id="KW-1185">Reference proteome</keyword>
<evidence type="ECO:0000313" key="9">
    <source>
        <dbReference type="Proteomes" id="UP000064967"/>
    </source>
</evidence>
<proteinExistence type="inferred from homology"/>
<feature type="domain" description="RNA polymerase sigma factor 70 region 4 type 2" evidence="7">
    <location>
        <begin position="122"/>
        <end position="174"/>
    </location>
</feature>
<dbReference type="RefSeq" id="WP_146655335.1">
    <property type="nucleotide sequence ID" value="NZ_CP012333.1"/>
</dbReference>
<accession>A0A0K1QG81</accession>
<evidence type="ECO:0000256" key="3">
    <source>
        <dbReference type="ARBA" id="ARBA00023082"/>
    </source>
</evidence>
<reference evidence="8 9" key="1">
    <citation type="submission" date="2015-08" db="EMBL/GenBank/DDBJ databases">
        <authorList>
            <person name="Babu N.S."/>
            <person name="Beckwith C.J."/>
            <person name="Beseler K.G."/>
            <person name="Brison A."/>
            <person name="Carone J.V."/>
            <person name="Caskin T.P."/>
            <person name="Diamond M."/>
            <person name="Durham M.E."/>
            <person name="Foxe J.M."/>
            <person name="Go M."/>
            <person name="Henderson B.A."/>
            <person name="Jones I.B."/>
            <person name="McGettigan J.A."/>
            <person name="Micheletti S.J."/>
            <person name="Nasrallah M.E."/>
            <person name="Ortiz D."/>
            <person name="Piller C.R."/>
            <person name="Privatt S.R."/>
            <person name="Schneider S.L."/>
            <person name="Sharp S."/>
            <person name="Smith T.C."/>
            <person name="Stanton J.D."/>
            <person name="Ullery H.E."/>
            <person name="Wilson R.J."/>
            <person name="Serrano M.G."/>
            <person name="Buck G."/>
            <person name="Lee V."/>
            <person name="Wang Y."/>
            <person name="Carvalho R."/>
            <person name="Voegtly L."/>
            <person name="Shi R."/>
            <person name="Duckworth R."/>
            <person name="Johnson A."/>
            <person name="Loviza R."/>
            <person name="Walstead R."/>
            <person name="Shah Z."/>
            <person name="Kiflezghi M."/>
            <person name="Wade K."/>
            <person name="Ball S.L."/>
            <person name="Bradley K.W."/>
            <person name="Asai D.J."/>
            <person name="Bowman C.A."/>
            <person name="Russell D.A."/>
            <person name="Pope W.H."/>
            <person name="Jacobs-Sera D."/>
            <person name="Hendrix R.W."/>
            <person name="Hatfull G.F."/>
        </authorList>
    </citation>
    <scope>NUCLEOTIDE SEQUENCE [LARGE SCALE GENOMIC DNA]</scope>
    <source>
        <strain evidence="8 9">DSM 27648</strain>
    </source>
</reference>
<dbReference type="NCBIfam" id="TIGR02937">
    <property type="entry name" value="sigma70-ECF"/>
    <property type="match status" value="1"/>
</dbReference>
<dbReference type="InterPro" id="IPR014284">
    <property type="entry name" value="RNA_pol_sigma-70_dom"/>
</dbReference>
<dbReference type="STRING" id="1391654.AKJ09_11434"/>
<dbReference type="EMBL" id="CP012333">
    <property type="protein sequence ID" value="AKV04771.1"/>
    <property type="molecule type" value="Genomic_DNA"/>
</dbReference>
<evidence type="ECO:0000259" key="7">
    <source>
        <dbReference type="Pfam" id="PF08281"/>
    </source>
</evidence>
<comment type="similarity">
    <text evidence="1">Belongs to the sigma-70 factor family. ECF subfamily.</text>
</comment>
<dbReference type="InterPro" id="IPR013249">
    <property type="entry name" value="RNA_pol_sigma70_r4_t2"/>
</dbReference>
<dbReference type="Gene3D" id="1.10.1740.10">
    <property type="match status" value="1"/>
</dbReference>
<keyword evidence="2" id="KW-0805">Transcription regulation</keyword>
<dbReference type="GO" id="GO:0003677">
    <property type="term" value="F:DNA binding"/>
    <property type="evidence" value="ECO:0007669"/>
    <property type="project" value="UniProtKB-KW"/>
</dbReference>
<name>A0A0K1QG81_9BACT</name>
<dbReference type="Pfam" id="PF04542">
    <property type="entry name" value="Sigma70_r2"/>
    <property type="match status" value="1"/>
</dbReference>
<sequence length="181" mass="20549">MAASNVLTSEVTPAAAAAPRVPTARELVFTHGKYVWRLLRYLGVADRDLDDVCQEVFTTALRKIGNLTDDGVRPWLHAICINHAKNYRRRASRRRELLVETFPEPVVSGQQEENLDRSRARELLPTLLDRLEDDDRAAFVLHSIEGVPMDQVSKTLGCPLSTAYVRVQRARKQLEKFLVNK</sequence>
<dbReference type="AlphaFoldDB" id="A0A0K1QG81"/>
<dbReference type="PANTHER" id="PTHR43133">
    <property type="entry name" value="RNA POLYMERASE ECF-TYPE SIGMA FACTO"/>
    <property type="match status" value="1"/>
</dbReference>
<dbReference type="PANTHER" id="PTHR43133:SF8">
    <property type="entry name" value="RNA POLYMERASE SIGMA FACTOR HI_1459-RELATED"/>
    <property type="match status" value="1"/>
</dbReference>
<dbReference type="InterPro" id="IPR036388">
    <property type="entry name" value="WH-like_DNA-bd_sf"/>
</dbReference>
<protein>
    <submittedName>
        <fullName evidence="8">RNA polymerase sigma factor RpoE</fullName>
    </submittedName>
</protein>
<dbReference type="KEGG" id="llu:AKJ09_11434"/>
<evidence type="ECO:0000256" key="4">
    <source>
        <dbReference type="ARBA" id="ARBA00023125"/>
    </source>
</evidence>